<comment type="caution">
    <text evidence="7">The sequence shown here is derived from an EMBL/GenBank/DDBJ whole genome shotgun (WGS) entry which is preliminary data.</text>
</comment>
<dbReference type="EMBL" id="MTYJ01000024">
    <property type="protein sequence ID" value="OQV21229.1"/>
    <property type="molecule type" value="Genomic_DNA"/>
</dbReference>
<evidence type="ECO:0000313" key="7">
    <source>
        <dbReference type="EMBL" id="OQV21229.1"/>
    </source>
</evidence>
<evidence type="ECO:0000256" key="1">
    <source>
        <dbReference type="ARBA" id="ARBA00004141"/>
    </source>
</evidence>
<feature type="transmembrane region" description="Helical" evidence="6">
    <location>
        <begin position="336"/>
        <end position="357"/>
    </location>
</feature>
<proteinExistence type="predicted"/>
<feature type="transmembrane region" description="Helical" evidence="6">
    <location>
        <begin position="196"/>
        <end position="217"/>
    </location>
</feature>
<comment type="subcellular location">
    <subcellularLocation>
        <location evidence="1">Membrane</location>
        <topology evidence="1">Multi-pass membrane protein</topology>
    </subcellularLocation>
</comment>
<gene>
    <name evidence="7" type="ORF">BV898_04716</name>
</gene>
<accession>A0A1W0X163</accession>
<evidence type="ECO:0008006" key="9">
    <source>
        <dbReference type="Google" id="ProtNLM"/>
    </source>
</evidence>
<dbReference type="GO" id="GO:0016020">
    <property type="term" value="C:membrane"/>
    <property type="evidence" value="ECO:0007669"/>
    <property type="project" value="UniProtKB-SubCell"/>
</dbReference>
<feature type="transmembrane region" description="Helical" evidence="6">
    <location>
        <begin position="54"/>
        <end position="78"/>
    </location>
</feature>
<feature type="region of interest" description="Disordered" evidence="5">
    <location>
        <begin position="1"/>
        <end position="20"/>
    </location>
</feature>
<organism evidence="7 8">
    <name type="scientific">Hypsibius exemplaris</name>
    <name type="common">Freshwater tardigrade</name>
    <dbReference type="NCBI Taxonomy" id="2072580"/>
    <lineage>
        <taxon>Eukaryota</taxon>
        <taxon>Metazoa</taxon>
        <taxon>Ecdysozoa</taxon>
        <taxon>Tardigrada</taxon>
        <taxon>Eutardigrada</taxon>
        <taxon>Parachela</taxon>
        <taxon>Hypsibioidea</taxon>
        <taxon>Hypsibiidae</taxon>
        <taxon>Hypsibius</taxon>
    </lineage>
</organism>
<feature type="compositionally biased region" description="Basic and acidic residues" evidence="5">
    <location>
        <begin position="10"/>
        <end position="20"/>
    </location>
</feature>
<evidence type="ECO:0000256" key="5">
    <source>
        <dbReference type="SAM" id="MobiDB-lite"/>
    </source>
</evidence>
<keyword evidence="8" id="KW-1185">Reference proteome</keyword>
<keyword evidence="4 6" id="KW-0472">Membrane</keyword>
<reference evidence="8" key="1">
    <citation type="submission" date="2017-01" db="EMBL/GenBank/DDBJ databases">
        <title>Comparative genomics of anhydrobiosis in the tardigrade Hypsibius dujardini.</title>
        <authorList>
            <person name="Yoshida Y."/>
            <person name="Koutsovoulos G."/>
            <person name="Laetsch D."/>
            <person name="Stevens L."/>
            <person name="Kumar S."/>
            <person name="Horikawa D."/>
            <person name="Ishino K."/>
            <person name="Komine S."/>
            <person name="Tomita M."/>
            <person name="Blaxter M."/>
            <person name="Arakawa K."/>
        </authorList>
    </citation>
    <scope>NUCLEOTIDE SEQUENCE [LARGE SCALE GENOMIC DNA]</scope>
    <source>
        <strain evidence="8">Z151</strain>
    </source>
</reference>
<keyword evidence="3 6" id="KW-1133">Transmembrane helix</keyword>
<dbReference type="Pfam" id="PF08395">
    <property type="entry name" value="7tm_7"/>
    <property type="match status" value="1"/>
</dbReference>
<sequence length="465" mass="51577">MTTKDPVSTGKEREMVPKSSPEKRLQPFLEPLIFIGIVPRRRPSTFLKSPCRNLVVPTLICLVMWFGTAFSILQIFFCHSPKSGAAHKASFLDVIEDFRRNLQIFCGAFNICLFCWKARQIPQLLDRAREFFGRGSRTEEQNFSPSLVAYFTWLFLLYACVAGAIFTSHYFDQKAALFCFGADFAKWDLLDMIIKALEMVVTTYITGLLCGVMLLLYDACKALQKEIASFVTETKGKTLQKLRRSQEQAISFCEECNGVFASLHLLVLSDAVSVTIVAVGILAHPASQEDSSADGASADSFVGGNASAAFTTMNPAKDAPSVFHAFFLYAMGMVELWGILGNCVVALIVLFLANLALQSASNHVTAELETLESMHAVGSISIDPSRGADAELASLLERSRRRPITLQLWLADLRPDLIFKVAAGLYAYYSFALNYYDQVESDAGQTQFRNKMLNVSQQLLKSQTK</sequence>
<evidence type="ECO:0000256" key="4">
    <source>
        <dbReference type="ARBA" id="ARBA00023136"/>
    </source>
</evidence>
<dbReference type="AlphaFoldDB" id="A0A1W0X163"/>
<name>A0A1W0X163_HYPEX</name>
<evidence type="ECO:0000256" key="6">
    <source>
        <dbReference type="SAM" id="Phobius"/>
    </source>
</evidence>
<evidence type="ECO:0000256" key="2">
    <source>
        <dbReference type="ARBA" id="ARBA00022692"/>
    </source>
</evidence>
<dbReference type="GO" id="GO:0050909">
    <property type="term" value="P:sensory perception of taste"/>
    <property type="evidence" value="ECO:0007669"/>
    <property type="project" value="InterPro"/>
</dbReference>
<evidence type="ECO:0000256" key="3">
    <source>
        <dbReference type="ARBA" id="ARBA00022989"/>
    </source>
</evidence>
<dbReference type="InterPro" id="IPR013604">
    <property type="entry name" value="7TM_chemorcpt"/>
</dbReference>
<evidence type="ECO:0000313" key="8">
    <source>
        <dbReference type="Proteomes" id="UP000192578"/>
    </source>
</evidence>
<keyword evidence="2 6" id="KW-0812">Transmembrane</keyword>
<feature type="transmembrane region" description="Helical" evidence="6">
    <location>
        <begin position="147"/>
        <end position="171"/>
    </location>
</feature>
<dbReference type="Proteomes" id="UP000192578">
    <property type="component" value="Unassembled WGS sequence"/>
</dbReference>
<protein>
    <recommendedName>
        <fullName evidence="9">Gustatory receptor</fullName>
    </recommendedName>
</protein>